<dbReference type="EMBL" id="FQVN01000004">
    <property type="protein sequence ID" value="SHF54158.1"/>
    <property type="molecule type" value="Genomic_DNA"/>
</dbReference>
<dbReference type="STRING" id="2017.SAMN05444320_10428"/>
<protein>
    <recommendedName>
        <fullName evidence="4">PQQ-like domain-containing protein</fullName>
    </recommendedName>
</protein>
<dbReference type="InterPro" id="IPR011047">
    <property type="entry name" value="Quinoprotein_ADH-like_sf"/>
</dbReference>
<feature type="compositionally biased region" description="Low complexity" evidence="1">
    <location>
        <begin position="1508"/>
        <end position="1518"/>
    </location>
</feature>
<name>A0A1M5CHG6_STRHI</name>
<evidence type="ECO:0008006" key="4">
    <source>
        <dbReference type="Google" id="ProtNLM"/>
    </source>
</evidence>
<reference evidence="2 3" key="1">
    <citation type="submission" date="2016-11" db="EMBL/GenBank/DDBJ databases">
        <authorList>
            <person name="Jaros S."/>
            <person name="Januszkiewicz K."/>
            <person name="Wedrychowicz H."/>
        </authorList>
    </citation>
    <scope>NUCLEOTIDE SEQUENCE [LARGE SCALE GENOMIC DNA]</scope>
    <source>
        <strain evidence="2 3">DSM 44523</strain>
    </source>
</reference>
<evidence type="ECO:0000256" key="1">
    <source>
        <dbReference type="SAM" id="MobiDB-lite"/>
    </source>
</evidence>
<keyword evidence="3" id="KW-1185">Reference proteome</keyword>
<feature type="region of interest" description="Disordered" evidence="1">
    <location>
        <begin position="1500"/>
        <end position="1521"/>
    </location>
</feature>
<dbReference type="Gene3D" id="2.130.10.10">
    <property type="entry name" value="YVTN repeat-like/Quinoprotein amine dehydrogenase"/>
    <property type="match status" value="1"/>
</dbReference>
<evidence type="ECO:0000313" key="2">
    <source>
        <dbReference type="EMBL" id="SHF54158.1"/>
    </source>
</evidence>
<dbReference type="RefSeq" id="WP_073482840.1">
    <property type="nucleotide sequence ID" value="NZ_FQVN01000004.1"/>
</dbReference>
<dbReference type="SUPFAM" id="SSF50998">
    <property type="entry name" value="Quinoprotein alcohol dehydrogenase-like"/>
    <property type="match status" value="1"/>
</dbReference>
<dbReference type="InterPro" id="IPR011044">
    <property type="entry name" value="Quino_amine_DH_bsu"/>
</dbReference>
<evidence type="ECO:0000313" key="3">
    <source>
        <dbReference type="Proteomes" id="UP000184501"/>
    </source>
</evidence>
<gene>
    <name evidence="2" type="ORF">SAMN05444320_10428</name>
</gene>
<dbReference type="OrthoDB" id="4281466at2"/>
<dbReference type="SUPFAM" id="SSF50969">
    <property type="entry name" value="YVTN repeat-like/Quinoprotein amine dehydrogenase"/>
    <property type="match status" value="1"/>
</dbReference>
<accession>A0A1M5CHG6</accession>
<organism evidence="2 3">
    <name type="scientific">Streptoalloteichus hindustanus</name>
    <dbReference type="NCBI Taxonomy" id="2017"/>
    <lineage>
        <taxon>Bacteria</taxon>
        <taxon>Bacillati</taxon>
        <taxon>Actinomycetota</taxon>
        <taxon>Actinomycetes</taxon>
        <taxon>Pseudonocardiales</taxon>
        <taxon>Pseudonocardiaceae</taxon>
        <taxon>Streptoalloteichus</taxon>
    </lineage>
</organism>
<dbReference type="Gene3D" id="2.40.128.630">
    <property type="match status" value="1"/>
</dbReference>
<sequence>MSNESGSQVFTVEQVVVREHFALQPSTMTLDVGRDGRAYSCGFQATGQGQVNYLLSTELDGRDQRGVAYPKVVENTTSVTANDTAHGRYVARADAHFAGAVTVLDKDMDPQPVGRWAGAYFGEDASWDAPFRVAAGEVTGRFYALAQYGTFPPPDSKPGTPPDRRPAVIVVGSPPEKVDKLAEYRLPFDHTQVSVLDFRLREGGNPSQPQPVFYVLYRIRKSRAQHIAKIEADGRVLWDRSDPVIGQLGDYTGPGGFDVDQNGYLYVVQPEGSVLHRYPDNGTDAATQLRLPAERPSPATKPYRALWIWRRQVLLQRRQDRELYSVLALPDPSTSDTNVVFERSVLADHDVVRAQFPDEPADQGAPWTAGRTVSARLTVDRLSRGVHQRVPAPKWRAWLRSPGGQDHRELPVTPDPRDDSVFQIAVPADVRGLMQLVLSPDTGPWRTGSTGDYRLRRVVEIRPEAATGSVTLSTTAGVVVAAPPDALPNDPSTEPLNRSRYRRGEPIPAVVSVRQKPATTKQIVVRLDDVSGSTPVTVARTTLAVSPTPLKITIPSAVTEVLRPGRYLLTAEAPGLTVAAQPIEIGSGQPVSGYRRVWFSDLAQISPGAVDSGDAADVVEAHLERVRRQGWTIVVDRLGSNVQDVAVPPPDKDSVLGPLHARLLSDPTAVDPLKLWRLPAALDTLAGLGALGAQHRAILLRNDASLPLLEEIDPRTQEDGRSPLLRYFHLFQINGVCSAYPAFRGWHWAGNLLLIENSAGWLTGGRAKPLPSGLYSRALDATRKDGEWRPLVAAMFTHAREHFPALQRLLREVLDAGADAGAGSAKVLTSAPAMFRFPFVYPPETFVEVDEVDLQAQWEQFPLMLHTAFAIDYYARPGKPSTLHEDNWNDSGTGDQLLSQAFAALMRGGNTSGHSAGVPVFRQASLTPDPRNNGAGWPSMVRVLTGVLHEYGEWISRFHNLDRVAILVSRRQFAVEKWGPVNPEHLGRIFEAYLGLLYAHIPASIVFVEDLGKPGVRPLTDYAAVLLVHEQIKFDSDVVNAVRETVRAGVPVLHDGECRDSVVAEVGSTPLRSPTNLKFDKSYTEDPADPAAPLFHQAGNDFSYHSWNPNPILRSWYQICLDHGRDLRAALGKVVGEARPTADDPQVLVSERGMGRARIVVAVNNSMFDVDNAIFRRAENFSAVRAPLTCQLRLPAAGAGASAVYDVLAGKRVTPAANNTVTADFRHWPVAIYALLPEPVGAPKVTATTVHDGPSKATRVQWSVRVGGASADLPLPVRVRILDEADTVLWETHTTAPAEGTLPAPVNARGRLRVTVVDLLSGQTDAAAVEVPVPRDPMDLLTGPTAAPTSSAAVSAAPPRHDRWHAATERLGAHVNGIALTSNSAVLTASNWDSNLYAVDLNTGAQRWQTRIGQQYTFSPRAISGGVVAVHGMVLDAPSGYGLYLVRGDGSVERRFDLHANTPRWFHRITSNSPDGLPPAFATPPSGSWVVTAGNLGLGGWRRDSKGNSSNSSNSSNSKDISTLPWQQDWWDAPLSQRPGAASEAHLTALDEDTVLLVRQQKAIAYQVSTGVPRWRNDLAPKITTLGGKATSAVLSPDRRLVAVAGTFDGGRVFLLDNTNGEIVAVLPVRADECAWSPDSRTLITIHDTRLNQYRVTSGGWTLHSSYPAADVLHHLDVAADGRIACGDEQGNLIVLNPHAEPLLVTDVSGIPVPKWLPGGDLLIGTWLGHVSRIDGTTYQPRWTTLLRSTAATMRDNLLAPERAPVVVMTGTNNAIPPVTAANLLKPESTKVSAIGFGKPVVLPAAQLVATTPNPAPPAMPWLSDSWVEYSAENFPLCFLLVQPEKPVTFDSLTLWDDPAHPESWLRHLRLDIRRDSNDIWWPVTHLVSRMPSRSYWVPNGAKPITAFELRLVLPPGLAGNLRLAGIALHRLR</sequence>
<dbReference type="Proteomes" id="UP000184501">
    <property type="component" value="Unassembled WGS sequence"/>
</dbReference>
<dbReference type="InterPro" id="IPR015943">
    <property type="entry name" value="WD40/YVTN_repeat-like_dom_sf"/>
</dbReference>
<proteinExistence type="predicted"/>